<name>A0A7J0DMI1_9ERIC</name>
<dbReference type="Proteomes" id="UP000585474">
    <property type="component" value="Unassembled WGS sequence"/>
</dbReference>
<reference evidence="3" key="1">
    <citation type="submission" date="2019-07" db="EMBL/GenBank/DDBJ databases">
        <title>De Novo Assembly of kiwifruit Actinidia rufa.</title>
        <authorList>
            <person name="Sugita-Konishi S."/>
            <person name="Sato K."/>
            <person name="Mori E."/>
            <person name="Abe Y."/>
            <person name="Kisaki G."/>
            <person name="Hamano K."/>
            <person name="Suezawa K."/>
            <person name="Otani M."/>
            <person name="Fukuda T."/>
            <person name="Manabe T."/>
            <person name="Gomi K."/>
            <person name="Tabuchi M."/>
            <person name="Akimitsu K."/>
            <person name="Kataoka I."/>
        </authorList>
    </citation>
    <scope>NUCLEOTIDE SEQUENCE [LARGE SCALE GENOMIC DNA]</scope>
    <source>
        <strain evidence="3">cv. Fuchu</strain>
    </source>
</reference>
<gene>
    <name evidence="2" type="ORF">Acr_00g0056560</name>
</gene>
<dbReference type="EMBL" id="BJWL01000306">
    <property type="protein sequence ID" value="GFS38266.1"/>
    <property type="molecule type" value="Genomic_DNA"/>
</dbReference>
<comment type="caution">
    <text evidence="2">The sequence shown here is derived from an EMBL/GenBank/DDBJ whole genome shotgun (WGS) entry which is preliminary data.</text>
</comment>
<evidence type="ECO:0000313" key="2">
    <source>
        <dbReference type="EMBL" id="GFS38266.1"/>
    </source>
</evidence>
<organism evidence="2 3">
    <name type="scientific">Actinidia rufa</name>
    <dbReference type="NCBI Taxonomy" id="165716"/>
    <lineage>
        <taxon>Eukaryota</taxon>
        <taxon>Viridiplantae</taxon>
        <taxon>Streptophyta</taxon>
        <taxon>Embryophyta</taxon>
        <taxon>Tracheophyta</taxon>
        <taxon>Spermatophyta</taxon>
        <taxon>Magnoliopsida</taxon>
        <taxon>eudicotyledons</taxon>
        <taxon>Gunneridae</taxon>
        <taxon>Pentapetalae</taxon>
        <taxon>asterids</taxon>
        <taxon>Ericales</taxon>
        <taxon>Actinidiaceae</taxon>
        <taxon>Actinidia</taxon>
    </lineage>
</organism>
<feature type="region of interest" description="Disordered" evidence="1">
    <location>
        <begin position="191"/>
        <end position="216"/>
    </location>
</feature>
<evidence type="ECO:0000313" key="3">
    <source>
        <dbReference type="Proteomes" id="UP000585474"/>
    </source>
</evidence>
<dbReference type="AlphaFoldDB" id="A0A7J0DMI1"/>
<feature type="region of interest" description="Disordered" evidence="1">
    <location>
        <begin position="258"/>
        <end position="282"/>
    </location>
</feature>
<proteinExistence type="predicted"/>
<keyword evidence="3" id="KW-1185">Reference proteome</keyword>
<evidence type="ECO:0000256" key="1">
    <source>
        <dbReference type="SAM" id="MobiDB-lite"/>
    </source>
</evidence>
<accession>A0A7J0DMI1</accession>
<protein>
    <submittedName>
        <fullName evidence="2">Uncharacterized protein</fullName>
    </submittedName>
</protein>
<feature type="compositionally biased region" description="Basic and acidic residues" evidence="1">
    <location>
        <begin position="258"/>
        <end position="275"/>
    </location>
</feature>
<sequence>MELNRAQLLVYDDRALEKFKATHGNPANVMIERLGPTIFPRGSGEIGLHPSSCLANLPGQAPISNQLDVERGDSVLPSHLYAGNPFYRSSLPMPKGSQSAAYEVGHWQPRQGICLLMNLSGFQAPRNSDLGMTAFGRSQGATEACLTFNDMFKICSDACKEAIRTTNNKQESRDVEAFNPEVSVCKEGYATSSSSCDSLDPVGGEEEEEEVARQPAWAKAALAPEFPESSAPYSPLILSALNLQATNLAKEVGRAVAKEFGERSAEETGADDGRDANQNSPS</sequence>